<evidence type="ECO:0000259" key="7">
    <source>
        <dbReference type="PROSITE" id="PS50893"/>
    </source>
</evidence>
<keyword evidence="4" id="KW-0067">ATP-binding</keyword>
<dbReference type="FunFam" id="3.40.50.300:FF:000218">
    <property type="entry name" value="Multidrug ABC transporter ATP-binding protein"/>
    <property type="match status" value="1"/>
</dbReference>
<dbReference type="GO" id="GO:0015421">
    <property type="term" value="F:ABC-type oligopeptide transporter activity"/>
    <property type="evidence" value="ECO:0007669"/>
    <property type="project" value="TreeGrafter"/>
</dbReference>
<dbReference type="GO" id="GO:0016020">
    <property type="term" value="C:membrane"/>
    <property type="evidence" value="ECO:0007669"/>
    <property type="project" value="UniProtKB-SubCell"/>
</dbReference>
<dbReference type="InterPro" id="IPR011527">
    <property type="entry name" value="ABC1_TM_dom"/>
</dbReference>
<dbReference type="GO" id="GO:0016887">
    <property type="term" value="F:ATP hydrolysis activity"/>
    <property type="evidence" value="ECO:0007669"/>
    <property type="project" value="InterPro"/>
</dbReference>
<feature type="non-terminal residue" evidence="9">
    <location>
        <position position="1"/>
    </location>
</feature>
<dbReference type="InterPro" id="IPR039421">
    <property type="entry name" value="Type_1_exporter"/>
</dbReference>
<dbReference type="InterPro" id="IPR003439">
    <property type="entry name" value="ABC_transporter-like_ATP-bd"/>
</dbReference>
<dbReference type="PANTHER" id="PTHR43394:SF1">
    <property type="entry name" value="ATP-BINDING CASSETTE SUB-FAMILY B MEMBER 10, MITOCHONDRIAL"/>
    <property type="match status" value="1"/>
</dbReference>
<proteinExistence type="predicted"/>
<accession>A0A382J0V2</accession>
<dbReference type="SUPFAM" id="SSF90123">
    <property type="entry name" value="ABC transporter transmembrane region"/>
    <property type="match status" value="1"/>
</dbReference>
<name>A0A382J0V2_9ZZZZ</name>
<evidence type="ECO:0000256" key="4">
    <source>
        <dbReference type="ARBA" id="ARBA00022840"/>
    </source>
</evidence>
<evidence type="ECO:0000313" key="9">
    <source>
        <dbReference type="EMBL" id="SVC05249.1"/>
    </source>
</evidence>
<gene>
    <name evidence="9" type="ORF">METZ01_LOCUS258103</name>
</gene>
<dbReference type="SUPFAM" id="SSF52540">
    <property type="entry name" value="P-loop containing nucleoside triphosphate hydrolases"/>
    <property type="match status" value="1"/>
</dbReference>
<dbReference type="InterPro" id="IPR003593">
    <property type="entry name" value="AAA+_ATPase"/>
</dbReference>
<keyword evidence="5" id="KW-1133">Transmembrane helix</keyword>
<protein>
    <recommendedName>
        <fullName evidence="10">ABC transporter domain-containing protein</fullName>
    </recommendedName>
</protein>
<evidence type="ECO:0000256" key="6">
    <source>
        <dbReference type="ARBA" id="ARBA00023136"/>
    </source>
</evidence>
<evidence type="ECO:0000256" key="5">
    <source>
        <dbReference type="ARBA" id="ARBA00022989"/>
    </source>
</evidence>
<evidence type="ECO:0000256" key="2">
    <source>
        <dbReference type="ARBA" id="ARBA00022692"/>
    </source>
</evidence>
<keyword evidence="6" id="KW-0472">Membrane</keyword>
<dbReference type="AlphaFoldDB" id="A0A382J0V2"/>
<sequence>VVGMGAYLLQTDPSFTKGEFFAFLLYANMFYEPVRQLVGINNLIAAGKASGERVFEVLDHPIAIRDPKEPKRFPRGSVGILFNNVRFSYPERGTLVERLNLEVPAGGVTALVGPTGGGKSTLANLALRYYEVDEGSVSVGGINLQDFALEDLRGNIGIVSQDPFLFDASVRENLLLARPNASEEDLTKALSAACALNFVNSLPEKLDTMIGERGIRLSMGEKQRLTIARVLLKNPPVVILDEATSSVDVVTEREIQEGLSNLVKGRTTLVIAHRLSTVRDADQIVFLDNGTIIEKGSHSELLAKGGAYANLCRHQENMIPEGF</sequence>
<dbReference type="PROSITE" id="PS50893">
    <property type="entry name" value="ABC_TRANSPORTER_2"/>
    <property type="match status" value="1"/>
</dbReference>
<dbReference type="InterPro" id="IPR036640">
    <property type="entry name" value="ABC1_TM_sf"/>
</dbReference>
<dbReference type="Gene3D" id="1.20.1560.10">
    <property type="entry name" value="ABC transporter type 1, transmembrane domain"/>
    <property type="match status" value="1"/>
</dbReference>
<reference evidence="9" key="1">
    <citation type="submission" date="2018-05" db="EMBL/GenBank/DDBJ databases">
        <authorList>
            <person name="Lanie J.A."/>
            <person name="Ng W.-L."/>
            <person name="Kazmierczak K.M."/>
            <person name="Andrzejewski T.M."/>
            <person name="Davidsen T.M."/>
            <person name="Wayne K.J."/>
            <person name="Tettelin H."/>
            <person name="Glass J.I."/>
            <person name="Rusch D."/>
            <person name="Podicherti R."/>
            <person name="Tsui H.-C.T."/>
            <person name="Winkler M.E."/>
        </authorList>
    </citation>
    <scope>NUCLEOTIDE SEQUENCE</scope>
</reference>
<organism evidence="9">
    <name type="scientific">marine metagenome</name>
    <dbReference type="NCBI Taxonomy" id="408172"/>
    <lineage>
        <taxon>unclassified sequences</taxon>
        <taxon>metagenomes</taxon>
        <taxon>ecological metagenomes</taxon>
    </lineage>
</organism>
<dbReference type="InterPro" id="IPR027417">
    <property type="entry name" value="P-loop_NTPase"/>
</dbReference>
<keyword evidence="2" id="KW-0812">Transmembrane</keyword>
<evidence type="ECO:0000256" key="3">
    <source>
        <dbReference type="ARBA" id="ARBA00022741"/>
    </source>
</evidence>
<dbReference type="Pfam" id="PF00005">
    <property type="entry name" value="ABC_tran"/>
    <property type="match status" value="1"/>
</dbReference>
<evidence type="ECO:0000256" key="1">
    <source>
        <dbReference type="ARBA" id="ARBA00004141"/>
    </source>
</evidence>
<dbReference type="EMBL" id="UINC01070814">
    <property type="protein sequence ID" value="SVC05249.1"/>
    <property type="molecule type" value="Genomic_DNA"/>
</dbReference>
<dbReference type="GO" id="GO:0005524">
    <property type="term" value="F:ATP binding"/>
    <property type="evidence" value="ECO:0007669"/>
    <property type="project" value="UniProtKB-KW"/>
</dbReference>
<dbReference type="SMART" id="SM00382">
    <property type="entry name" value="AAA"/>
    <property type="match status" value="1"/>
</dbReference>
<evidence type="ECO:0000259" key="8">
    <source>
        <dbReference type="PROSITE" id="PS50929"/>
    </source>
</evidence>
<feature type="domain" description="ABC transporter" evidence="7">
    <location>
        <begin position="80"/>
        <end position="314"/>
    </location>
</feature>
<keyword evidence="3" id="KW-0547">Nucleotide-binding</keyword>
<dbReference type="Gene3D" id="3.40.50.300">
    <property type="entry name" value="P-loop containing nucleotide triphosphate hydrolases"/>
    <property type="match status" value="1"/>
</dbReference>
<evidence type="ECO:0008006" key="10">
    <source>
        <dbReference type="Google" id="ProtNLM"/>
    </source>
</evidence>
<comment type="subcellular location">
    <subcellularLocation>
        <location evidence="1">Membrane</location>
        <topology evidence="1">Multi-pass membrane protein</topology>
    </subcellularLocation>
</comment>
<feature type="domain" description="ABC transmembrane type-1" evidence="8">
    <location>
        <begin position="1"/>
        <end position="46"/>
    </location>
</feature>
<dbReference type="PROSITE" id="PS50929">
    <property type="entry name" value="ABC_TM1F"/>
    <property type="match status" value="1"/>
</dbReference>
<dbReference type="PANTHER" id="PTHR43394">
    <property type="entry name" value="ATP-DEPENDENT PERMEASE MDL1, MITOCHONDRIAL"/>
    <property type="match status" value="1"/>
</dbReference>